<dbReference type="InterPro" id="IPR050148">
    <property type="entry name" value="Terpene_synthase-like"/>
</dbReference>
<keyword evidence="4" id="KW-1185">Reference proteome</keyword>
<evidence type="ECO:0000256" key="1">
    <source>
        <dbReference type="ARBA" id="ARBA00022723"/>
    </source>
</evidence>
<organism evidence="3 4">
    <name type="scientific">Dichanthelium oligosanthes</name>
    <dbReference type="NCBI Taxonomy" id="888268"/>
    <lineage>
        <taxon>Eukaryota</taxon>
        <taxon>Viridiplantae</taxon>
        <taxon>Streptophyta</taxon>
        <taxon>Embryophyta</taxon>
        <taxon>Tracheophyta</taxon>
        <taxon>Spermatophyta</taxon>
        <taxon>Magnoliopsida</taxon>
        <taxon>Liliopsida</taxon>
        <taxon>Poales</taxon>
        <taxon>Poaceae</taxon>
        <taxon>PACMAD clade</taxon>
        <taxon>Panicoideae</taxon>
        <taxon>Panicodae</taxon>
        <taxon>Paniceae</taxon>
        <taxon>Dichantheliinae</taxon>
        <taxon>Dichanthelium</taxon>
    </lineage>
</organism>
<dbReference type="STRING" id="888268.A0A1E5W424"/>
<dbReference type="Gene3D" id="1.10.600.10">
    <property type="entry name" value="Farnesyl Diphosphate Synthase"/>
    <property type="match status" value="1"/>
</dbReference>
<dbReference type="InterPro" id="IPR005630">
    <property type="entry name" value="Terpene_synthase_metal-bd"/>
</dbReference>
<dbReference type="AlphaFoldDB" id="A0A1E5W424"/>
<dbReference type="InterPro" id="IPR008949">
    <property type="entry name" value="Isoprenoid_synthase_dom_sf"/>
</dbReference>
<dbReference type="PANTHER" id="PTHR31225">
    <property type="entry name" value="OS04G0344100 PROTEIN-RELATED"/>
    <property type="match status" value="1"/>
</dbReference>
<evidence type="ECO:0000259" key="2">
    <source>
        <dbReference type="Pfam" id="PF03936"/>
    </source>
</evidence>
<dbReference type="OrthoDB" id="773451at2759"/>
<evidence type="ECO:0000313" key="3">
    <source>
        <dbReference type="EMBL" id="OEL32149.1"/>
    </source>
</evidence>
<comment type="caution">
    <text evidence="3">The sequence shown here is derived from an EMBL/GenBank/DDBJ whole genome shotgun (WGS) entry which is preliminary data.</text>
</comment>
<dbReference type="SUPFAM" id="SSF48576">
    <property type="entry name" value="Terpenoid synthases"/>
    <property type="match status" value="1"/>
</dbReference>
<dbReference type="Proteomes" id="UP000095767">
    <property type="component" value="Unassembled WGS sequence"/>
</dbReference>
<evidence type="ECO:0000313" key="4">
    <source>
        <dbReference type="Proteomes" id="UP000095767"/>
    </source>
</evidence>
<dbReference type="PANTHER" id="PTHR31225:SF182">
    <property type="entry name" value="TERPENE SYNTHASE"/>
    <property type="match status" value="1"/>
</dbReference>
<reference evidence="3 4" key="1">
    <citation type="submission" date="2016-09" db="EMBL/GenBank/DDBJ databases">
        <title>The draft genome of Dichanthelium oligosanthes: A C3 panicoid grass species.</title>
        <authorList>
            <person name="Studer A.J."/>
            <person name="Schnable J.C."/>
            <person name="Brutnell T.P."/>
        </authorList>
    </citation>
    <scope>NUCLEOTIDE SEQUENCE [LARGE SCALE GENOMIC DNA]</scope>
    <source>
        <strain evidence="4">cv. Kellogg 1175</strain>
        <tissue evidence="3">Leaf</tissue>
    </source>
</reference>
<dbReference type="GO" id="GO:0016114">
    <property type="term" value="P:terpenoid biosynthetic process"/>
    <property type="evidence" value="ECO:0007669"/>
    <property type="project" value="InterPro"/>
</dbReference>
<gene>
    <name evidence="3" type="ORF">BAE44_0006834</name>
</gene>
<accession>A0A1E5W424</accession>
<feature type="domain" description="Terpene synthase metal-binding" evidence="2">
    <location>
        <begin position="1"/>
        <end position="105"/>
    </location>
</feature>
<name>A0A1E5W424_9POAL</name>
<keyword evidence="1" id="KW-0479">Metal-binding</keyword>
<dbReference type="GO" id="GO:0000287">
    <property type="term" value="F:magnesium ion binding"/>
    <property type="evidence" value="ECO:0007669"/>
    <property type="project" value="InterPro"/>
</dbReference>
<dbReference type="Pfam" id="PF03936">
    <property type="entry name" value="Terpene_synth_C"/>
    <property type="match status" value="1"/>
</dbReference>
<proteinExistence type="predicted"/>
<sequence length="141" mass="16327">MFAKIYSLLSLLDDTYDVHATLDECHKLTEAIRRRLADGMIVHLRKFYLRLLGTLEDFEDELQPKERYRVAYNSKAVKVLSESYLQEAKWSHDNCKPTFKQQAKVYTVRGIYLGYTHGRTLQATNGLGRLLSKKAEDALVI</sequence>
<dbReference type="GO" id="GO:0010333">
    <property type="term" value="F:terpene synthase activity"/>
    <property type="evidence" value="ECO:0007669"/>
    <property type="project" value="InterPro"/>
</dbReference>
<protein>
    <recommendedName>
        <fullName evidence="2">Terpene synthase metal-binding domain-containing protein</fullName>
    </recommendedName>
</protein>
<dbReference type="EMBL" id="LWDX02021945">
    <property type="protein sequence ID" value="OEL32149.1"/>
    <property type="molecule type" value="Genomic_DNA"/>
</dbReference>